<dbReference type="EMBL" id="LFYR01001623">
    <property type="protein sequence ID" value="KMZ60375.1"/>
    <property type="molecule type" value="Genomic_DNA"/>
</dbReference>
<gene>
    <name evidence="1" type="ORF">ZOSMA_5G02420</name>
</gene>
<evidence type="ECO:0000313" key="2">
    <source>
        <dbReference type="Proteomes" id="UP000036987"/>
    </source>
</evidence>
<protein>
    <submittedName>
        <fullName evidence="1">Uncharacterized protein</fullName>
    </submittedName>
</protein>
<proteinExistence type="predicted"/>
<dbReference type="OrthoDB" id="548115at2759"/>
<dbReference type="PANTHER" id="PTHR31579">
    <property type="entry name" value="OS03G0796600 PROTEIN"/>
    <property type="match status" value="1"/>
</dbReference>
<comment type="caution">
    <text evidence="1">The sequence shown here is derived from an EMBL/GenBank/DDBJ whole genome shotgun (WGS) entry which is preliminary data.</text>
</comment>
<evidence type="ECO:0000313" key="1">
    <source>
        <dbReference type="EMBL" id="KMZ60375.1"/>
    </source>
</evidence>
<accession>A0A0K9NWJ8</accession>
<dbReference type="AlphaFoldDB" id="A0A0K9NWJ8"/>
<reference evidence="2" key="1">
    <citation type="journal article" date="2016" name="Nature">
        <title>The genome of the seagrass Zostera marina reveals angiosperm adaptation to the sea.</title>
        <authorList>
            <person name="Olsen J.L."/>
            <person name="Rouze P."/>
            <person name="Verhelst B."/>
            <person name="Lin Y.-C."/>
            <person name="Bayer T."/>
            <person name="Collen J."/>
            <person name="Dattolo E."/>
            <person name="De Paoli E."/>
            <person name="Dittami S."/>
            <person name="Maumus F."/>
            <person name="Michel G."/>
            <person name="Kersting A."/>
            <person name="Lauritano C."/>
            <person name="Lohaus R."/>
            <person name="Toepel M."/>
            <person name="Tonon T."/>
            <person name="Vanneste K."/>
            <person name="Amirebrahimi M."/>
            <person name="Brakel J."/>
            <person name="Bostroem C."/>
            <person name="Chovatia M."/>
            <person name="Grimwood J."/>
            <person name="Jenkins J.W."/>
            <person name="Jueterbock A."/>
            <person name="Mraz A."/>
            <person name="Stam W.T."/>
            <person name="Tice H."/>
            <person name="Bornberg-Bauer E."/>
            <person name="Green P.J."/>
            <person name="Pearson G.A."/>
            <person name="Procaccini G."/>
            <person name="Duarte C.M."/>
            <person name="Schmutz J."/>
            <person name="Reusch T.B.H."/>
            <person name="Van de Peer Y."/>
        </authorList>
    </citation>
    <scope>NUCLEOTIDE SEQUENCE [LARGE SCALE GENOMIC DNA]</scope>
    <source>
        <strain evidence="2">cv. Finnish</strain>
    </source>
</reference>
<dbReference type="Pfam" id="PF04720">
    <property type="entry name" value="PDDEXK_6"/>
    <property type="match status" value="1"/>
</dbReference>
<dbReference type="PANTHER" id="PTHR31579:SF84">
    <property type="entry name" value="F21O3.6 PROTEIN"/>
    <property type="match status" value="1"/>
</dbReference>
<name>A0A0K9NWJ8_ZOSMR</name>
<sequence>MITSLARLNYHGEFSTGGRQHDDQLSALDGFFYLDVVGNVGSGEDDDRCDCKPGDSLRSRTISPELIRRLMNKTGGRRFKADLVRDVHAAVERFGCLRCNKSLLRSAVVGSLRESGYNAGVCKTRWKNNLANGLTAGSYEYIDVIGDPLSSSSSSSSSEERYVVDLEFAAEFEIARATEEYDAVVKELPDIFVGKADQIKQAVKIIAEAVVTSMRSKKMHVPPWRKARYMRAKWLGPSKRTTNPTTTSIRTPC</sequence>
<organism evidence="1 2">
    <name type="scientific">Zostera marina</name>
    <name type="common">Eelgrass</name>
    <dbReference type="NCBI Taxonomy" id="29655"/>
    <lineage>
        <taxon>Eukaryota</taxon>
        <taxon>Viridiplantae</taxon>
        <taxon>Streptophyta</taxon>
        <taxon>Embryophyta</taxon>
        <taxon>Tracheophyta</taxon>
        <taxon>Spermatophyta</taxon>
        <taxon>Magnoliopsida</taxon>
        <taxon>Liliopsida</taxon>
        <taxon>Zosteraceae</taxon>
        <taxon>Zostera</taxon>
    </lineage>
</organism>
<dbReference type="NCBIfam" id="TIGR01615">
    <property type="entry name" value="A_thal_3542"/>
    <property type="match status" value="1"/>
</dbReference>
<keyword evidence="2" id="KW-1185">Reference proteome</keyword>
<dbReference type="InterPro" id="IPR006502">
    <property type="entry name" value="PDDEXK-like"/>
</dbReference>
<dbReference type="Proteomes" id="UP000036987">
    <property type="component" value="Unassembled WGS sequence"/>
</dbReference>